<gene>
    <name evidence="1" type="ORF">EVA95_02250</name>
</gene>
<sequence length="144" mass="16775">MKYLLLVTFSIFSFADDHAISTDFSDCKGKVVNYYVSKIIPGGSVEGMMKASEMHQNFYDEQGANVKVYPALQYLRTDEGTEEELHRTSTMVVWDSINSWNEWRESVEALSEEDKEVADKQYYAFVEMYNKNTEVITETRWCML</sequence>
<evidence type="ECO:0000313" key="2">
    <source>
        <dbReference type="Proteomes" id="UP000319384"/>
    </source>
</evidence>
<dbReference type="AlphaFoldDB" id="A0A520MYQ5"/>
<reference evidence="1 2" key="1">
    <citation type="submission" date="2019-02" db="EMBL/GenBank/DDBJ databases">
        <title>Prokaryotic population dynamics and viral predation in marine succession experiment using metagenomics: the confinement effect.</title>
        <authorList>
            <person name="Haro-Moreno J.M."/>
            <person name="Rodriguez-Valera F."/>
            <person name="Lopez-Perez M."/>
        </authorList>
    </citation>
    <scope>NUCLEOTIDE SEQUENCE [LARGE SCALE GENOMIC DNA]</scope>
    <source>
        <strain evidence="1">MED-G162</strain>
    </source>
</reference>
<accession>A0A520MYQ5</accession>
<organism evidence="1 2">
    <name type="scientific">SAR86 cluster bacterium</name>
    <dbReference type="NCBI Taxonomy" id="2030880"/>
    <lineage>
        <taxon>Bacteria</taxon>
        <taxon>Pseudomonadati</taxon>
        <taxon>Pseudomonadota</taxon>
        <taxon>Gammaproteobacteria</taxon>
        <taxon>SAR86 cluster</taxon>
    </lineage>
</organism>
<protein>
    <submittedName>
        <fullName evidence="1">Uncharacterized protein</fullName>
    </submittedName>
</protein>
<proteinExistence type="predicted"/>
<name>A0A520MYQ5_9GAMM</name>
<dbReference type="EMBL" id="SHBH01000014">
    <property type="protein sequence ID" value="RZO26331.1"/>
    <property type="molecule type" value="Genomic_DNA"/>
</dbReference>
<evidence type="ECO:0000313" key="1">
    <source>
        <dbReference type="EMBL" id="RZO26331.1"/>
    </source>
</evidence>
<dbReference type="Proteomes" id="UP000319384">
    <property type="component" value="Unassembled WGS sequence"/>
</dbReference>
<comment type="caution">
    <text evidence="1">The sequence shown here is derived from an EMBL/GenBank/DDBJ whole genome shotgun (WGS) entry which is preliminary data.</text>
</comment>